<dbReference type="OrthoDB" id="7950167at2"/>
<comment type="caution">
    <text evidence="1">The sequence shown here is derived from an EMBL/GenBank/DDBJ whole genome shotgun (WGS) entry which is preliminary data.</text>
</comment>
<evidence type="ECO:0000313" key="2">
    <source>
        <dbReference type="Proteomes" id="UP000295238"/>
    </source>
</evidence>
<evidence type="ECO:0000313" key="1">
    <source>
        <dbReference type="EMBL" id="TDK38833.1"/>
    </source>
</evidence>
<keyword evidence="2" id="KW-1185">Reference proteome</keyword>
<proteinExistence type="predicted"/>
<sequence length="113" mass="12509">MALRLIEGGRVDAASTAADHYLPGRLSNCIPDKSDVRREAERRLQVVGYPKWHDRQAATGISMPREIKYLAMQIGYVAEALSALSTIPLDFRSDIYWPASEAAAWGPAIRRGP</sequence>
<protein>
    <submittedName>
        <fullName evidence="1">Uncharacterized protein</fullName>
    </submittedName>
</protein>
<accession>A0A4R5ULY5</accession>
<dbReference type="AlphaFoldDB" id="A0A4R5ULY5"/>
<organism evidence="1 2">
    <name type="scientific">Rhizobium deserti</name>
    <dbReference type="NCBI Taxonomy" id="2547961"/>
    <lineage>
        <taxon>Bacteria</taxon>
        <taxon>Pseudomonadati</taxon>
        <taxon>Pseudomonadota</taxon>
        <taxon>Alphaproteobacteria</taxon>
        <taxon>Hyphomicrobiales</taxon>
        <taxon>Rhizobiaceae</taxon>
        <taxon>Rhizobium/Agrobacterium group</taxon>
        <taxon>Rhizobium</taxon>
    </lineage>
</organism>
<dbReference type="EMBL" id="SMTL01000001">
    <property type="protein sequence ID" value="TDK38833.1"/>
    <property type="molecule type" value="Genomic_DNA"/>
</dbReference>
<dbReference type="Proteomes" id="UP000295238">
    <property type="component" value="Unassembled WGS sequence"/>
</dbReference>
<gene>
    <name evidence="1" type="ORF">E2F50_01425</name>
</gene>
<name>A0A4R5ULY5_9HYPH</name>
<dbReference type="RefSeq" id="WP_133314282.1">
    <property type="nucleotide sequence ID" value="NZ_SMTL01000001.1"/>
</dbReference>
<reference evidence="1 2" key="1">
    <citation type="submission" date="2019-03" db="EMBL/GenBank/DDBJ databases">
        <title>Rhizobium sp. nov., an bacterium isolated from biocrust in Mu Us Desert.</title>
        <authorList>
            <person name="Lixiong L."/>
        </authorList>
    </citation>
    <scope>NUCLEOTIDE SEQUENCE [LARGE SCALE GENOMIC DNA]</scope>
    <source>
        <strain evidence="1 2">SPY-1</strain>
    </source>
</reference>